<dbReference type="HAMAP" id="MF_00145">
    <property type="entry name" value="Phosphoglyc_kinase"/>
    <property type="match status" value="1"/>
</dbReference>
<dbReference type="GO" id="GO:0005829">
    <property type="term" value="C:cytosol"/>
    <property type="evidence" value="ECO:0007669"/>
    <property type="project" value="TreeGrafter"/>
</dbReference>
<dbReference type="Gene3D" id="3.40.50.1260">
    <property type="entry name" value="Phosphoglycerate kinase, N-terminal domain"/>
    <property type="match status" value="2"/>
</dbReference>
<dbReference type="FunFam" id="3.40.50.1260:FF:000006">
    <property type="entry name" value="Phosphoglycerate kinase"/>
    <property type="match status" value="1"/>
</dbReference>
<evidence type="ECO:0000256" key="10">
    <source>
        <dbReference type="ARBA" id="ARBA00022840"/>
    </source>
</evidence>
<dbReference type="GO" id="GO:0006094">
    <property type="term" value="P:gluconeogenesis"/>
    <property type="evidence" value="ECO:0007669"/>
    <property type="project" value="TreeGrafter"/>
</dbReference>
<dbReference type="SUPFAM" id="SSF53748">
    <property type="entry name" value="Phosphoglycerate kinase"/>
    <property type="match status" value="1"/>
</dbReference>
<comment type="pathway">
    <text evidence="2">Carbohydrate degradation; glycolysis; pyruvate from D-glyceraldehyde 3-phosphate: step 2/5.</text>
</comment>
<keyword evidence="11" id="KW-0324">Glycolysis</keyword>
<evidence type="ECO:0000256" key="2">
    <source>
        <dbReference type="ARBA" id="ARBA00004838"/>
    </source>
</evidence>
<dbReference type="PANTHER" id="PTHR11406:SF23">
    <property type="entry name" value="PHOSPHOGLYCERATE KINASE 1, CHLOROPLASTIC-RELATED"/>
    <property type="match status" value="1"/>
</dbReference>
<dbReference type="GO" id="GO:0005524">
    <property type="term" value="F:ATP binding"/>
    <property type="evidence" value="ECO:0007669"/>
    <property type="project" value="UniProtKB-KW"/>
</dbReference>
<dbReference type="Pfam" id="PF00162">
    <property type="entry name" value="PGK"/>
    <property type="match status" value="1"/>
</dbReference>
<name>A0A381NF52_9ZZZZ</name>
<comment type="subunit">
    <text evidence="4">Monomer.</text>
</comment>
<dbReference type="InterPro" id="IPR001576">
    <property type="entry name" value="Phosphoglycerate_kinase"/>
</dbReference>
<accession>A0A381NF52</accession>
<dbReference type="PRINTS" id="PR00477">
    <property type="entry name" value="PHGLYCKINASE"/>
</dbReference>
<comment type="catalytic activity">
    <reaction evidence="1">
        <text>(2R)-3-phosphoglycerate + ATP = (2R)-3-phospho-glyceroyl phosphate + ADP</text>
        <dbReference type="Rhea" id="RHEA:14801"/>
        <dbReference type="ChEBI" id="CHEBI:30616"/>
        <dbReference type="ChEBI" id="CHEBI:57604"/>
        <dbReference type="ChEBI" id="CHEBI:58272"/>
        <dbReference type="ChEBI" id="CHEBI:456216"/>
        <dbReference type="EC" id="2.7.2.3"/>
    </reaction>
</comment>
<keyword evidence="6" id="KW-0963">Cytoplasm</keyword>
<evidence type="ECO:0000256" key="6">
    <source>
        <dbReference type="ARBA" id="ARBA00022490"/>
    </source>
</evidence>
<dbReference type="EMBL" id="UINC01000319">
    <property type="protein sequence ID" value="SUZ53205.1"/>
    <property type="molecule type" value="Genomic_DNA"/>
</dbReference>
<proteinExistence type="inferred from homology"/>
<sequence length="407" mass="43123">MAEATRLRKRTIEDLDIAGRRVFIRVDFNVPIIDGKITDDTRIRVSLPTIRYALTRNATVILASHLGRPGGHRCDALTLRPVAARLSELLKSPVKFAEETIGASAQRVIADTKTGNVVLLENLRFHKGEETNAPEFAGALADLADIYVNDAFGAAHRAHASTEGITQYFNEVGIGLLMAAELNYLGRVLDDPERPFVALIGGAKVSSKIDVIHNLVERADTLLIGGAMAYTFLKELGLPVGQSLVENELLETARNIMSRVKTRDISFELPLDHVVTFKTDGSGAYEVLEVDNPAIGNRLGVDIGPKTVEHYSSILAGASTVVWNGPMGIFETDVFASGTKGVATAVAAVSGTTIVGGGDSIAAIAGLGVKDHISHISTGGGASLEFLGGRTLPGVAAIPDRLADKSV</sequence>
<gene>
    <name evidence="12" type="ORF">METZ01_LOCUS6059</name>
</gene>
<evidence type="ECO:0000256" key="4">
    <source>
        <dbReference type="ARBA" id="ARBA00011245"/>
    </source>
</evidence>
<evidence type="ECO:0000256" key="9">
    <source>
        <dbReference type="ARBA" id="ARBA00022777"/>
    </source>
</evidence>
<evidence type="ECO:0000256" key="1">
    <source>
        <dbReference type="ARBA" id="ARBA00000642"/>
    </source>
</evidence>
<dbReference type="PANTHER" id="PTHR11406">
    <property type="entry name" value="PHOSPHOGLYCERATE KINASE"/>
    <property type="match status" value="1"/>
</dbReference>
<reference evidence="12" key="1">
    <citation type="submission" date="2018-05" db="EMBL/GenBank/DDBJ databases">
        <authorList>
            <person name="Lanie J.A."/>
            <person name="Ng W.-L."/>
            <person name="Kazmierczak K.M."/>
            <person name="Andrzejewski T.M."/>
            <person name="Davidsen T.M."/>
            <person name="Wayne K.J."/>
            <person name="Tettelin H."/>
            <person name="Glass J.I."/>
            <person name="Rusch D."/>
            <person name="Podicherti R."/>
            <person name="Tsui H.-C.T."/>
            <person name="Winkler M.E."/>
        </authorList>
    </citation>
    <scope>NUCLEOTIDE SEQUENCE</scope>
</reference>
<dbReference type="PIRSF" id="PIRSF000724">
    <property type="entry name" value="Pgk"/>
    <property type="match status" value="1"/>
</dbReference>
<keyword evidence="9" id="KW-0418">Kinase</keyword>
<dbReference type="GO" id="GO:0004618">
    <property type="term" value="F:phosphoglycerate kinase activity"/>
    <property type="evidence" value="ECO:0007669"/>
    <property type="project" value="UniProtKB-EC"/>
</dbReference>
<dbReference type="FunFam" id="3.40.50.1260:FF:000031">
    <property type="entry name" value="Phosphoglycerate kinase 1"/>
    <property type="match status" value="1"/>
</dbReference>
<dbReference type="InterPro" id="IPR036043">
    <property type="entry name" value="Phosphoglycerate_kinase_sf"/>
</dbReference>
<organism evidence="12">
    <name type="scientific">marine metagenome</name>
    <dbReference type="NCBI Taxonomy" id="408172"/>
    <lineage>
        <taxon>unclassified sequences</taxon>
        <taxon>metagenomes</taxon>
        <taxon>ecological metagenomes</taxon>
    </lineage>
</organism>
<keyword evidence="10" id="KW-0067">ATP-binding</keyword>
<dbReference type="GO" id="GO:0006096">
    <property type="term" value="P:glycolytic process"/>
    <property type="evidence" value="ECO:0007669"/>
    <property type="project" value="UniProtKB-KW"/>
</dbReference>
<keyword evidence="7" id="KW-0808">Transferase</keyword>
<evidence type="ECO:0000256" key="3">
    <source>
        <dbReference type="ARBA" id="ARBA00008982"/>
    </source>
</evidence>
<keyword evidence="8" id="KW-0547">Nucleotide-binding</keyword>
<evidence type="ECO:0000256" key="11">
    <source>
        <dbReference type="ARBA" id="ARBA00023152"/>
    </source>
</evidence>
<protein>
    <recommendedName>
        <fullName evidence="5">phosphoglycerate kinase</fullName>
        <ecNumber evidence="5">2.7.2.3</ecNumber>
    </recommendedName>
</protein>
<dbReference type="InterPro" id="IPR015911">
    <property type="entry name" value="Phosphoglycerate_kinase_CS"/>
</dbReference>
<dbReference type="PROSITE" id="PS00111">
    <property type="entry name" value="PGLYCERATE_KINASE"/>
    <property type="match status" value="1"/>
</dbReference>
<evidence type="ECO:0000313" key="12">
    <source>
        <dbReference type="EMBL" id="SUZ53205.1"/>
    </source>
</evidence>
<dbReference type="InterPro" id="IPR015824">
    <property type="entry name" value="Phosphoglycerate_kinase_N"/>
</dbReference>
<dbReference type="AlphaFoldDB" id="A0A381NF52"/>
<evidence type="ECO:0000256" key="7">
    <source>
        <dbReference type="ARBA" id="ARBA00022679"/>
    </source>
</evidence>
<dbReference type="GO" id="GO:0043531">
    <property type="term" value="F:ADP binding"/>
    <property type="evidence" value="ECO:0007669"/>
    <property type="project" value="TreeGrafter"/>
</dbReference>
<evidence type="ECO:0000256" key="8">
    <source>
        <dbReference type="ARBA" id="ARBA00022741"/>
    </source>
</evidence>
<dbReference type="EC" id="2.7.2.3" evidence="5"/>
<comment type="similarity">
    <text evidence="3">Belongs to the phosphoglycerate kinase family.</text>
</comment>
<evidence type="ECO:0000256" key="5">
    <source>
        <dbReference type="ARBA" id="ARBA00013061"/>
    </source>
</evidence>